<dbReference type="Pfam" id="PF19335">
    <property type="entry name" value="HMBD"/>
    <property type="match status" value="1"/>
</dbReference>
<dbReference type="Gene3D" id="6.10.140.730">
    <property type="match status" value="1"/>
</dbReference>
<dbReference type="GO" id="GO:0030288">
    <property type="term" value="C:outer membrane-bounded periplasmic space"/>
    <property type="evidence" value="ECO:0007669"/>
    <property type="project" value="TreeGrafter"/>
</dbReference>
<feature type="domain" description="CusB-like beta-barrel" evidence="6">
    <location>
        <begin position="245"/>
        <end position="322"/>
    </location>
</feature>
<dbReference type="InterPro" id="IPR058791">
    <property type="entry name" value="3HB_CusB"/>
</dbReference>
<dbReference type="Pfam" id="PF25869">
    <property type="entry name" value="3HB_CusB"/>
    <property type="match status" value="1"/>
</dbReference>
<evidence type="ECO:0000259" key="3">
    <source>
        <dbReference type="Pfam" id="PF19335"/>
    </source>
</evidence>
<proteinExistence type="inferred from homology"/>
<reference evidence="8 9" key="1">
    <citation type="journal article" date="2013" name="Nat. Commun.">
        <title>Genome sequence and functional genomic analysis of the oil-degrading bacterium Oleispira antarctica.</title>
        <authorList>
            <person name="Kube M."/>
            <person name="Chernikova T.N."/>
            <person name="Al-Ramahi Y."/>
            <person name="Beloqui A."/>
            <person name="Lopez-Cortez N."/>
            <person name="Guazzaroni M.E."/>
            <person name="Heipieper H.J."/>
            <person name="Klages S."/>
            <person name="Kotsyurbenko O.R."/>
            <person name="Langer I."/>
            <person name="Nechitaylo T.Y."/>
            <person name="Lunsdorf H."/>
            <person name="Fernandez M."/>
            <person name="Juarez S."/>
            <person name="Ciordia S."/>
            <person name="Singer A."/>
            <person name="Kagan O."/>
            <person name="Egorova O."/>
            <person name="Petit P.A."/>
            <person name="Stogios P."/>
            <person name="Kim Y."/>
            <person name="Tchigvintsev A."/>
            <person name="Flick R."/>
            <person name="Denaro R."/>
            <person name="Genovese M."/>
            <person name="Albar J.P."/>
            <person name="Reva O.N."/>
            <person name="Martinez-Gomariz M."/>
            <person name="Tran H."/>
            <person name="Ferrer M."/>
            <person name="Savchenko A."/>
            <person name="Yakunin A.F."/>
            <person name="Yakimov M.M."/>
            <person name="Golyshina O.V."/>
            <person name="Reinhardt R."/>
            <person name="Golyshin P.N."/>
        </authorList>
    </citation>
    <scope>NUCLEOTIDE SEQUENCE [LARGE SCALE GENOMIC DNA]</scope>
</reference>
<dbReference type="Pfam" id="PF25975">
    <property type="entry name" value="CzcB_C"/>
    <property type="match status" value="1"/>
</dbReference>
<dbReference type="Proteomes" id="UP000032749">
    <property type="component" value="Chromosome"/>
</dbReference>
<dbReference type="InterPro" id="IPR006143">
    <property type="entry name" value="RND_pump_MFP"/>
</dbReference>
<dbReference type="FunFam" id="2.40.30.170:FF:000010">
    <property type="entry name" value="Efflux RND transporter periplasmic adaptor subunit"/>
    <property type="match status" value="1"/>
</dbReference>
<evidence type="ECO:0000259" key="4">
    <source>
        <dbReference type="Pfam" id="PF25869"/>
    </source>
</evidence>
<comment type="similarity">
    <text evidence="1">Belongs to the membrane fusion protein (MFP) (TC 8.A.1) family.</text>
</comment>
<dbReference type="HOGENOM" id="CLU_018816_13_1_6"/>
<dbReference type="SUPFAM" id="SSF111369">
    <property type="entry name" value="HlyD-like secretion proteins"/>
    <property type="match status" value="1"/>
</dbReference>
<feature type="domain" description="CusB-like three alpha-helical bundle" evidence="4">
    <location>
        <begin position="161"/>
        <end position="208"/>
    </location>
</feature>
<dbReference type="Pfam" id="PF11604">
    <property type="entry name" value="CusF_Ec"/>
    <property type="match status" value="2"/>
</dbReference>
<dbReference type="InterPro" id="IPR042230">
    <property type="entry name" value="CusF_sf"/>
</dbReference>
<dbReference type="Gene3D" id="2.40.50.320">
    <property type="entry name" value="Copper binding periplasmic protein CusF"/>
    <property type="match status" value="2"/>
</dbReference>
<dbReference type="PATRIC" id="fig|698738.3.peg.3916"/>
<keyword evidence="2" id="KW-0813">Transport</keyword>
<evidence type="ECO:0000259" key="7">
    <source>
        <dbReference type="Pfam" id="PF25975"/>
    </source>
</evidence>
<dbReference type="NCBIfam" id="TIGR01730">
    <property type="entry name" value="RND_mfp"/>
    <property type="match status" value="1"/>
</dbReference>
<evidence type="ECO:0000313" key="9">
    <source>
        <dbReference type="Proteomes" id="UP000032749"/>
    </source>
</evidence>
<dbReference type="GO" id="GO:0046914">
    <property type="term" value="F:transition metal ion binding"/>
    <property type="evidence" value="ECO:0007669"/>
    <property type="project" value="TreeGrafter"/>
</dbReference>
<dbReference type="GO" id="GO:0022857">
    <property type="term" value="F:transmembrane transporter activity"/>
    <property type="evidence" value="ECO:0007669"/>
    <property type="project" value="InterPro"/>
</dbReference>
<dbReference type="AlphaFoldDB" id="R4YUK5"/>
<feature type="domain" description="CzcB-like C-terminal circularly permuted SH3-like" evidence="7">
    <location>
        <begin position="340"/>
        <end position="388"/>
    </location>
</feature>
<dbReference type="GO" id="GO:0016020">
    <property type="term" value="C:membrane"/>
    <property type="evidence" value="ECO:0007669"/>
    <property type="project" value="InterPro"/>
</dbReference>
<feature type="domain" description="CusB-like barrel-sandwich hybrid" evidence="5">
    <location>
        <begin position="126"/>
        <end position="240"/>
    </location>
</feature>
<dbReference type="OrthoDB" id="9806939at2"/>
<dbReference type="PANTHER" id="PTHR30097">
    <property type="entry name" value="CATION EFFLUX SYSTEM PROTEIN CUSB"/>
    <property type="match status" value="1"/>
</dbReference>
<dbReference type="InterPro" id="IPR045800">
    <property type="entry name" value="HMBD"/>
</dbReference>
<protein>
    <submittedName>
        <fullName evidence="8">Putative cation efflux system protein</fullName>
    </submittedName>
</protein>
<dbReference type="InterPro" id="IPR021647">
    <property type="entry name" value="CusF_Ec"/>
</dbReference>
<dbReference type="Pfam" id="PF25954">
    <property type="entry name" value="Beta-barrel_RND_2"/>
    <property type="match status" value="1"/>
</dbReference>
<dbReference type="Gene3D" id="2.40.420.20">
    <property type="match status" value="1"/>
</dbReference>
<dbReference type="InterPro" id="IPR058790">
    <property type="entry name" value="BSH_CusB"/>
</dbReference>
<sequence length="582" mass="64435">MINNKFSMATGVALGVLITSGVFYLMNDNASEVASVPAADEPLYWVAPMDPNYQRDKPGKSPMGMDLIPFYDNKSSGVDAGPGSISISPDVVNNLGVRTALVESKALHTEIKTVGYVKYDEDQLLHIHPRVEGWIDKLYVKAAGDPVKKGQPLYEIYSPALVNAQEELVLALDRNNKRLVRAAEDRLKALQIPLSAIAKLKKDRKVQQNVTFYSPQTGVLDNLNIRQGFFVKPGTSLMSIGALNQVWVEAEVFEEQAASVVEGLPVTMNLDYLPGKLWQGRVDYVYPSLDIKTRTLKVRLRFDNDNRELKPNMFAQVTIHTKTTGDTLLIPKEAVIRTGSMDRAVLALGEGRFKSVEVKLGRTSENFSEILMGLEVGERVVTSAQFLLDSESSKTSDFKRMNHTEDSAAITLDTVWTEAKINSIMLDHRMINVSHQPIPNWDWPAMTMDFVVAAEVDMALLDVNADIQIQIQKNITGDYSVVDLRAAASMSESSDNSGKVDGVINSIMVGHRMLNISRGPVEKWNRPAATLNFLVDENIDMSVLEESMLLEFRFNLVDGDFVINEIISSTMPASNNGSSSND</sequence>
<name>R4YUK5_OLEAN</name>
<dbReference type="PANTHER" id="PTHR30097:SF15">
    <property type="entry name" value="CATION EFFLUX SYSTEM PROTEIN CUSB"/>
    <property type="match status" value="1"/>
</dbReference>
<feature type="domain" description="Heavy metal binding" evidence="3">
    <location>
        <begin position="44"/>
        <end position="69"/>
    </location>
</feature>
<dbReference type="EMBL" id="FO203512">
    <property type="protein sequence ID" value="CCK77938.1"/>
    <property type="molecule type" value="Genomic_DNA"/>
</dbReference>
<dbReference type="Pfam" id="PF25919">
    <property type="entry name" value="BSH_CusB"/>
    <property type="match status" value="1"/>
</dbReference>
<dbReference type="Gene3D" id="2.40.30.170">
    <property type="match status" value="1"/>
</dbReference>
<evidence type="ECO:0000256" key="1">
    <source>
        <dbReference type="ARBA" id="ARBA00009477"/>
    </source>
</evidence>
<gene>
    <name evidence="8" type="ORF">OLEAN_C37620</name>
</gene>
<keyword evidence="9" id="KW-1185">Reference proteome</keyword>
<evidence type="ECO:0000259" key="5">
    <source>
        <dbReference type="Pfam" id="PF25919"/>
    </source>
</evidence>
<evidence type="ECO:0000313" key="8">
    <source>
        <dbReference type="EMBL" id="CCK77938.1"/>
    </source>
</evidence>
<organism evidence="8 9">
    <name type="scientific">Oleispira antarctica RB-8</name>
    <dbReference type="NCBI Taxonomy" id="698738"/>
    <lineage>
        <taxon>Bacteria</taxon>
        <taxon>Pseudomonadati</taxon>
        <taxon>Pseudomonadota</taxon>
        <taxon>Gammaproteobacteria</taxon>
        <taxon>Oceanospirillales</taxon>
        <taxon>Oceanospirillaceae</taxon>
        <taxon>Oleispira</taxon>
    </lineage>
</organism>
<dbReference type="GO" id="GO:0060003">
    <property type="term" value="P:copper ion export"/>
    <property type="evidence" value="ECO:0007669"/>
    <property type="project" value="TreeGrafter"/>
</dbReference>
<dbReference type="InterPro" id="IPR058792">
    <property type="entry name" value="Beta-barrel_RND_2"/>
</dbReference>
<dbReference type="InterPro" id="IPR051909">
    <property type="entry name" value="MFP_Cation_Efflux"/>
</dbReference>
<evidence type="ECO:0000256" key="2">
    <source>
        <dbReference type="ARBA" id="ARBA00022448"/>
    </source>
</evidence>
<dbReference type="GO" id="GO:0015679">
    <property type="term" value="P:plasma membrane copper ion transport"/>
    <property type="evidence" value="ECO:0007669"/>
    <property type="project" value="TreeGrafter"/>
</dbReference>
<dbReference type="InterPro" id="IPR058649">
    <property type="entry name" value="CzcB_C"/>
</dbReference>
<evidence type="ECO:0000259" key="6">
    <source>
        <dbReference type="Pfam" id="PF25954"/>
    </source>
</evidence>
<dbReference type="STRING" id="698738.OLEAN_C37620"/>
<accession>R4YUK5</accession>
<dbReference type="KEGG" id="oai:OLEAN_C37620"/>
<dbReference type="Gene3D" id="2.40.50.100">
    <property type="match status" value="1"/>
</dbReference>